<dbReference type="InterPro" id="IPR007450">
    <property type="entry name" value="BamE_dom"/>
</dbReference>
<accession>A0A0D6MNV1</accession>
<gene>
    <name evidence="5" type="ORF">Tasa_038_071</name>
</gene>
<dbReference type="EMBL" id="BALE01000038">
    <property type="protein sequence ID" value="GAN55090.1"/>
    <property type="molecule type" value="Genomic_DNA"/>
</dbReference>
<dbReference type="InterPro" id="IPR037873">
    <property type="entry name" value="BamE-like"/>
</dbReference>
<feature type="region of interest" description="Disordered" evidence="3">
    <location>
        <begin position="157"/>
        <end position="185"/>
    </location>
</feature>
<dbReference type="Proteomes" id="UP000032679">
    <property type="component" value="Unassembled WGS sequence"/>
</dbReference>
<dbReference type="RefSeq" id="WP_048850060.1">
    <property type="nucleotide sequence ID" value="NZ_BALE01000038.1"/>
</dbReference>
<evidence type="ECO:0000313" key="5">
    <source>
        <dbReference type="EMBL" id="GAN55090.1"/>
    </source>
</evidence>
<sequence length="185" mass="19420">MPQTKRFPGLRRLAAVATIAGTLPIAGCGLFGPIPQARGSLIEKADYAQLVPGTSRRSDVMDLLGSPTARATFDDNTWIYVSMITAPRPLEFPAVRKQDVVVLTFDNDGVLRKVATLDKSKGYDVGMVNQTTPTPGTKINILQQILGNVGKYNPMSNMGSTFGGSQGPLGSGQGTGQGGVGNSLP</sequence>
<protein>
    <recommendedName>
        <fullName evidence="4">Outer membrane protein assembly factor BamE domain-containing protein</fullName>
    </recommendedName>
</protein>
<evidence type="ECO:0000256" key="2">
    <source>
        <dbReference type="ARBA" id="ARBA00023136"/>
    </source>
</evidence>
<dbReference type="GO" id="GO:0019867">
    <property type="term" value="C:outer membrane"/>
    <property type="evidence" value="ECO:0007669"/>
    <property type="project" value="InterPro"/>
</dbReference>
<keyword evidence="6" id="KW-1185">Reference proteome</keyword>
<name>A0A0D6MNV1_9PROT</name>
<organism evidence="5 6">
    <name type="scientific">Tanticharoenia sakaeratensis NBRC 103193</name>
    <dbReference type="NCBI Taxonomy" id="1231623"/>
    <lineage>
        <taxon>Bacteria</taxon>
        <taxon>Pseudomonadati</taxon>
        <taxon>Pseudomonadota</taxon>
        <taxon>Alphaproteobacteria</taxon>
        <taxon>Acetobacterales</taxon>
        <taxon>Acetobacteraceae</taxon>
        <taxon>Tanticharoenia</taxon>
    </lineage>
</organism>
<dbReference type="AlphaFoldDB" id="A0A0D6MNV1"/>
<evidence type="ECO:0000313" key="6">
    <source>
        <dbReference type="Proteomes" id="UP000032679"/>
    </source>
</evidence>
<keyword evidence="1" id="KW-0732">Signal</keyword>
<reference evidence="5 6" key="1">
    <citation type="submission" date="2012-10" db="EMBL/GenBank/DDBJ databases">
        <title>Genome sequencing of Tanticharoenia sakaeratensis NBRC 103193.</title>
        <authorList>
            <person name="Azuma Y."/>
            <person name="Hadano H."/>
            <person name="Hirakawa H."/>
            <person name="Matsushita K."/>
        </authorList>
    </citation>
    <scope>NUCLEOTIDE SEQUENCE [LARGE SCALE GENOMIC DNA]</scope>
    <source>
        <strain evidence="5 6">NBRC 103193</strain>
    </source>
</reference>
<comment type="caution">
    <text evidence="5">The sequence shown here is derived from an EMBL/GenBank/DDBJ whole genome shotgun (WGS) entry which is preliminary data.</text>
</comment>
<evidence type="ECO:0000256" key="3">
    <source>
        <dbReference type="SAM" id="MobiDB-lite"/>
    </source>
</evidence>
<evidence type="ECO:0000259" key="4">
    <source>
        <dbReference type="Pfam" id="PF04355"/>
    </source>
</evidence>
<dbReference type="Pfam" id="PF04355">
    <property type="entry name" value="BamE"/>
    <property type="match status" value="1"/>
</dbReference>
<feature type="domain" description="Outer membrane protein assembly factor BamE" evidence="4">
    <location>
        <begin position="39"/>
        <end position="113"/>
    </location>
</feature>
<evidence type="ECO:0000256" key="1">
    <source>
        <dbReference type="ARBA" id="ARBA00022729"/>
    </source>
</evidence>
<proteinExistence type="predicted"/>
<dbReference type="STRING" id="1231623.Tasa_038_071"/>
<dbReference type="OrthoDB" id="7160681at2"/>
<dbReference type="Gene3D" id="3.30.1450.10">
    <property type="match status" value="1"/>
</dbReference>
<feature type="compositionally biased region" description="Gly residues" evidence="3">
    <location>
        <begin position="161"/>
        <end position="185"/>
    </location>
</feature>
<keyword evidence="2" id="KW-0472">Membrane</keyword>